<dbReference type="InterPro" id="IPR056132">
    <property type="entry name" value="DUF7715"/>
</dbReference>
<organism evidence="2 3">
    <name type="scientific">Actinomadura physcomitrii</name>
    <dbReference type="NCBI Taxonomy" id="2650748"/>
    <lineage>
        <taxon>Bacteria</taxon>
        <taxon>Bacillati</taxon>
        <taxon>Actinomycetota</taxon>
        <taxon>Actinomycetes</taxon>
        <taxon>Streptosporangiales</taxon>
        <taxon>Thermomonosporaceae</taxon>
        <taxon>Actinomadura</taxon>
    </lineage>
</organism>
<reference evidence="2" key="1">
    <citation type="submission" date="2019-12" db="EMBL/GenBank/DDBJ databases">
        <title>Actinomadura physcomitrii sp. nov., a novel actinomycete isolated from moss [Physcomitrium sphaericum (Ludw) Fuernr].</title>
        <authorList>
            <person name="Zhuang X."/>
        </authorList>
    </citation>
    <scope>NUCLEOTIDE SEQUENCE [LARGE SCALE GENOMIC DNA]</scope>
    <source>
        <strain evidence="2">LD22</strain>
    </source>
</reference>
<gene>
    <name evidence="2" type="ORF">F8568_017690</name>
</gene>
<evidence type="ECO:0000313" key="2">
    <source>
        <dbReference type="EMBL" id="MWA02174.1"/>
    </source>
</evidence>
<dbReference type="Proteomes" id="UP000462055">
    <property type="component" value="Unassembled WGS sequence"/>
</dbReference>
<dbReference type="RefSeq" id="WP_151594632.1">
    <property type="nucleotide sequence ID" value="NZ_WBMS02000012.1"/>
</dbReference>
<name>A0A6I4MD20_9ACTN</name>
<sequence length="125" mass="13382">MLVLAAPDTDDPRDGGFVATIPGELLYRPFVCSAGQEGACGCERSLAGMTSRKGTTLALVTDTDMTRAQYIDAHAGFLVDCWGWNRADAEHEASMLADIAADFTAGTLVTVRLQDDAHVFDELEV</sequence>
<dbReference type="Pfam" id="PF24831">
    <property type="entry name" value="DUF7715"/>
    <property type="match status" value="1"/>
</dbReference>
<evidence type="ECO:0000259" key="1">
    <source>
        <dbReference type="Pfam" id="PF24831"/>
    </source>
</evidence>
<dbReference type="AlphaFoldDB" id="A0A6I4MD20"/>
<dbReference type="EMBL" id="WBMS02000012">
    <property type="protein sequence ID" value="MWA02174.1"/>
    <property type="molecule type" value="Genomic_DNA"/>
</dbReference>
<protein>
    <recommendedName>
        <fullName evidence="1">DUF7715 domain-containing protein</fullName>
    </recommendedName>
</protein>
<evidence type="ECO:0000313" key="3">
    <source>
        <dbReference type="Proteomes" id="UP000462055"/>
    </source>
</evidence>
<comment type="caution">
    <text evidence="2">The sequence shown here is derived from an EMBL/GenBank/DDBJ whole genome shotgun (WGS) entry which is preliminary data.</text>
</comment>
<feature type="domain" description="DUF7715" evidence="1">
    <location>
        <begin position="3"/>
        <end position="114"/>
    </location>
</feature>
<accession>A0A6I4MD20</accession>
<keyword evidence="3" id="KW-1185">Reference proteome</keyword>
<proteinExistence type="predicted"/>